<name>A0ABV9B2X5_9ACTN</name>
<comment type="caution">
    <text evidence="1">The sequence shown here is derived from an EMBL/GenBank/DDBJ whole genome shotgun (WGS) entry which is preliminary data.</text>
</comment>
<sequence>MRPTMTPADPHAWFPQFYGNPAIRTLASACRWTISGRIREETPDDPTKPPKRKAPIDVRHLLAGCTSSCQHAGPLRGAFALDETCLLTLDELTAAIPKAANAAFYLQAQTDGLLVLDIEADCPSGVAADLLRLPGILYSELSMSGQGFHLVMPLPKNFHDFPVAAGKRVLREEHGWYELLLDHWSTFTRQPVPDRIVAHVNAATTAPAYTSIEDLYAQLAVNASENSGASPSDVDTADDMPDIPYSQAIIEQTLASARHQLRDPGDFNHDMSRWEFSVLASLYGWMRTQLRAYSALGVEYSTGDTAWLLYKAALDVIPARPKHSERRNGRPFLLDRAAALVADREARSSSTN</sequence>
<evidence type="ECO:0000313" key="2">
    <source>
        <dbReference type="Proteomes" id="UP001595839"/>
    </source>
</evidence>
<dbReference type="EMBL" id="JBHSFK010000045">
    <property type="protein sequence ID" value="MFC4506620.1"/>
    <property type="molecule type" value="Genomic_DNA"/>
</dbReference>
<dbReference type="Proteomes" id="UP001595839">
    <property type="component" value="Unassembled WGS sequence"/>
</dbReference>
<protein>
    <recommendedName>
        <fullName evidence="3">DNA primase/polymerase bifunctional N-terminal domain-containing protein</fullName>
    </recommendedName>
</protein>
<evidence type="ECO:0000313" key="1">
    <source>
        <dbReference type="EMBL" id="MFC4506620.1"/>
    </source>
</evidence>
<proteinExistence type="predicted"/>
<reference evidence="2" key="1">
    <citation type="journal article" date="2019" name="Int. J. Syst. Evol. Microbiol.">
        <title>The Global Catalogue of Microorganisms (GCM) 10K type strain sequencing project: providing services to taxonomists for standard genome sequencing and annotation.</title>
        <authorList>
            <consortium name="The Broad Institute Genomics Platform"/>
            <consortium name="The Broad Institute Genome Sequencing Center for Infectious Disease"/>
            <person name="Wu L."/>
            <person name="Ma J."/>
        </authorList>
    </citation>
    <scope>NUCLEOTIDE SEQUENCE [LARGE SCALE GENOMIC DNA]</scope>
    <source>
        <strain evidence="2">CGMCC 4.7177</strain>
    </source>
</reference>
<organism evidence="1 2">
    <name type="scientific">Streptomyces vulcanius</name>
    <dbReference type="NCBI Taxonomy" id="1441876"/>
    <lineage>
        <taxon>Bacteria</taxon>
        <taxon>Bacillati</taxon>
        <taxon>Actinomycetota</taxon>
        <taxon>Actinomycetes</taxon>
        <taxon>Kitasatosporales</taxon>
        <taxon>Streptomycetaceae</taxon>
        <taxon>Streptomyces</taxon>
    </lineage>
</organism>
<dbReference type="RefSeq" id="WP_381184755.1">
    <property type="nucleotide sequence ID" value="NZ_JBHSFK010000045.1"/>
</dbReference>
<gene>
    <name evidence="1" type="ORF">ACFPIH_45465</name>
</gene>
<keyword evidence="2" id="KW-1185">Reference proteome</keyword>
<accession>A0ABV9B2X5</accession>
<evidence type="ECO:0008006" key="3">
    <source>
        <dbReference type="Google" id="ProtNLM"/>
    </source>
</evidence>